<evidence type="ECO:0000259" key="9">
    <source>
        <dbReference type="Pfam" id="PF02983"/>
    </source>
</evidence>
<dbReference type="SUPFAM" id="SSF50494">
    <property type="entry name" value="Trypsin-like serine proteases"/>
    <property type="match status" value="1"/>
</dbReference>
<accession>A0ABW2TLR2</accession>
<feature type="region of interest" description="Disordered" evidence="8">
    <location>
        <begin position="1"/>
        <end position="26"/>
    </location>
</feature>
<dbReference type="Gene3D" id="2.40.10.10">
    <property type="entry name" value="Trypsin-like serine proteases"/>
    <property type="match status" value="2"/>
</dbReference>
<comment type="caution">
    <text evidence="10">The sequence shown here is derived from an EMBL/GenBank/DDBJ whole genome shotgun (WGS) entry which is preliminary data.</text>
</comment>
<sequence length="369" mass="37710">MEIPCETEPSRHRGPRRRGTALATPGAAGADVAPELLAAMERDLGLSADAALERLAAEADAAQSERRLAAALPDTFGGAWFDASRNVLVVGVTDAAAADAVRADGAVPQAVAHSARTLDATAAKLNAAAAPDGVTGWYVDVRRNTVAITTAPGTAKVAEKFAARAGVSGTTTVVESTESPRPLYDVRGGDAYYPGSSRCSIGFSVVGGFVTAGHCGRVGVTTSGYNRVAQGTVRGSSFPGDDMGWVQVNSSWVPRGVVNRYNGGTVPVYGSSEAPVGASICRSGSTTGWHCGSIQAKNQTVNYSQGSVYGLTRTNVCAEPGDSGGSWLSGNQAQGVTSGGSGNCSWGGTTYFQPVNEILGRYGLRLVTG</sequence>
<evidence type="ECO:0000313" key="11">
    <source>
        <dbReference type="Proteomes" id="UP001596512"/>
    </source>
</evidence>
<dbReference type="InterPro" id="IPR043504">
    <property type="entry name" value="Peptidase_S1_PA_chymotrypsin"/>
</dbReference>
<dbReference type="InterPro" id="IPR009003">
    <property type="entry name" value="Peptidase_S1_PA"/>
</dbReference>
<keyword evidence="5" id="KW-0720">Serine protease</keyword>
<keyword evidence="6" id="KW-0865">Zymogen</keyword>
<gene>
    <name evidence="10" type="ORF">ACFQV2_15330</name>
</gene>
<evidence type="ECO:0000256" key="3">
    <source>
        <dbReference type="ARBA" id="ARBA00022729"/>
    </source>
</evidence>
<evidence type="ECO:0000256" key="6">
    <source>
        <dbReference type="ARBA" id="ARBA00023145"/>
    </source>
</evidence>
<protein>
    <submittedName>
        <fullName evidence="10">S1 family peptidase</fullName>
    </submittedName>
</protein>
<keyword evidence="4" id="KW-0378">Hydrolase</keyword>
<keyword evidence="3" id="KW-0732">Signal</keyword>
<evidence type="ECO:0000256" key="7">
    <source>
        <dbReference type="ARBA" id="ARBA00023157"/>
    </source>
</evidence>
<dbReference type="Proteomes" id="UP001596512">
    <property type="component" value="Unassembled WGS sequence"/>
</dbReference>
<feature type="domain" description="Peptidase S1A alpha-lytic prodomain" evidence="9">
    <location>
        <begin position="113"/>
        <end position="168"/>
    </location>
</feature>
<dbReference type="Gene3D" id="3.30.300.50">
    <property type="match status" value="2"/>
</dbReference>
<dbReference type="CDD" id="cd21112">
    <property type="entry name" value="alphaLP-like"/>
    <property type="match status" value="1"/>
</dbReference>
<proteinExistence type="inferred from homology"/>
<evidence type="ECO:0000313" key="10">
    <source>
        <dbReference type="EMBL" id="MFC7614692.1"/>
    </source>
</evidence>
<name>A0ABW2TLR2_9PSEU</name>
<comment type="similarity">
    <text evidence="1">Belongs to the peptidase S1 family.</text>
</comment>
<dbReference type="InterPro" id="IPR004236">
    <property type="entry name" value="Pept_S1_alpha_lytic"/>
</dbReference>
<keyword evidence="7" id="KW-1015">Disulfide bond</keyword>
<dbReference type="InterPro" id="IPR001316">
    <property type="entry name" value="Pept_S1A_streptogrisin"/>
</dbReference>
<evidence type="ECO:0000256" key="5">
    <source>
        <dbReference type="ARBA" id="ARBA00022825"/>
    </source>
</evidence>
<evidence type="ECO:0000256" key="2">
    <source>
        <dbReference type="ARBA" id="ARBA00022670"/>
    </source>
</evidence>
<dbReference type="PRINTS" id="PR00861">
    <property type="entry name" value="ALYTICPTASE"/>
</dbReference>
<evidence type="ECO:0000256" key="1">
    <source>
        <dbReference type="ARBA" id="ARBA00007664"/>
    </source>
</evidence>
<dbReference type="PIRSF" id="PIRSF001134">
    <property type="entry name" value="Streptogrisin"/>
    <property type="match status" value="1"/>
</dbReference>
<dbReference type="InterPro" id="IPR035070">
    <property type="entry name" value="Streptogrisin_prodomain"/>
</dbReference>
<keyword evidence="11" id="KW-1185">Reference proteome</keyword>
<reference evidence="11" key="1">
    <citation type="journal article" date="2019" name="Int. J. Syst. Evol. Microbiol.">
        <title>The Global Catalogue of Microorganisms (GCM) 10K type strain sequencing project: providing services to taxonomists for standard genome sequencing and annotation.</title>
        <authorList>
            <consortium name="The Broad Institute Genomics Platform"/>
            <consortium name="The Broad Institute Genome Sequencing Center for Infectious Disease"/>
            <person name="Wu L."/>
            <person name="Ma J."/>
        </authorList>
    </citation>
    <scope>NUCLEOTIDE SEQUENCE [LARGE SCALE GENOMIC DNA]</scope>
    <source>
        <strain evidence="11">JCM 17695</strain>
    </source>
</reference>
<evidence type="ECO:0000256" key="8">
    <source>
        <dbReference type="SAM" id="MobiDB-lite"/>
    </source>
</evidence>
<organism evidence="10 11">
    <name type="scientific">Actinokineospora soli</name>
    <dbReference type="NCBI Taxonomy" id="1048753"/>
    <lineage>
        <taxon>Bacteria</taxon>
        <taxon>Bacillati</taxon>
        <taxon>Actinomycetota</taxon>
        <taxon>Actinomycetes</taxon>
        <taxon>Pseudonocardiales</taxon>
        <taxon>Pseudonocardiaceae</taxon>
        <taxon>Actinokineospora</taxon>
    </lineage>
</organism>
<keyword evidence="2" id="KW-0645">Protease</keyword>
<dbReference type="EMBL" id="JBHTEY010000004">
    <property type="protein sequence ID" value="MFC7614692.1"/>
    <property type="molecule type" value="Genomic_DNA"/>
</dbReference>
<dbReference type="Pfam" id="PF02983">
    <property type="entry name" value="Pro_Al_protease"/>
    <property type="match status" value="1"/>
</dbReference>
<evidence type="ECO:0000256" key="4">
    <source>
        <dbReference type="ARBA" id="ARBA00022801"/>
    </source>
</evidence>